<comment type="subcellular location">
    <subcellularLocation>
        <location evidence="1">Membrane</location>
        <topology evidence="1">Multi-pass membrane protein</topology>
    </subcellularLocation>
</comment>
<organism evidence="8 9">
    <name type="scientific">Cinchona calisaya</name>
    <dbReference type="NCBI Taxonomy" id="153742"/>
    <lineage>
        <taxon>Eukaryota</taxon>
        <taxon>Viridiplantae</taxon>
        <taxon>Streptophyta</taxon>
        <taxon>Embryophyta</taxon>
        <taxon>Tracheophyta</taxon>
        <taxon>Spermatophyta</taxon>
        <taxon>Magnoliopsida</taxon>
        <taxon>eudicotyledons</taxon>
        <taxon>Gunneridae</taxon>
        <taxon>Pentapetalae</taxon>
        <taxon>asterids</taxon>
        <taxon>lamiids</taxon>
        <taxon>Gentianales</taxon>
        <taxon>Rubiaceae</taxon>
        <taxon>Cinchonoideae</taxon>
        <taxon>Cinchoneae</taxon>
        <taxon>Cinchona</taxon>
    </lineage>
</organism>
<dbReference type="InterPro" id="IPR036259">
    <property type="entry name" value="MFS_trans_sf"/>
</dbReference>
<evidence type="ECO:0000256" key="2">
    <source>
        <dbReference type="ARBA" id="ARBA00005982"/>
    </source>
</evidence>
<evidence type="ECO:0000256" key="1">
    <source>
        <dbReference type="ARBA" id="ARBA00004141"/>
    </source>
</evidence>
<evidence type="ECO:0000256" key="6">
    <source>
        <dbReference type="ARBA" id="ARBA00044504"/>
    </source>
</evidence>
<dbReference type="Gene3D" id="1.20.1250.20">
    <property type="entry name" value="MFS general substrate transporter like domains"/>
    <property type="match status" value="1"/>
</dbReference>
<keyword evidence="9" id="KW-1185">Reference proteome</keyword>
<comment type="similarity">
    <text evidence="6">Belongs to the major facilitator superfamily. Phosphate:H(+) symporter (TC 2.A.1.9) family.</text>
</comment>
<evidence type="ECO:0000313" key="8">
    <source>
        <dbReference type="EMBL" id="KAL3526486.1"/>
    </source>
</evidence>
<dbReference type="Pfam" id="PF00854">
    <property type="entry name" value="PTR2"/>
    <property type="match status" value="1"/>
</dbReference>
<evidence type="ECO:0000256" key="3">
    <source>
        <dbReference type="ARBA" id="ARBA00022692"/>
    </source>
</evidence>
<gene>
    <name evidence="8" type="ORF">ACH5RR_011142</name>
</gene>
<name>A0ABD3A429_9GENT</name>
<sequence length="362" mass="40215">MEEEKFILPEKPNINCGGFKAMPFIIGNEAFERLGTLGITSNLMVYLTTVFNMISVNAAMLLSAFIGTSNMASLLGAFIADSGFGRFKTLAFASVSSLLMLCLLISFTLLVIGAGGIRPCNLPFGADQFNTVTESGKRDIRSFFSWYYFTITFSMLIASTVIVHVQSNVSWGVGFAIATCLMSFAVALFFLGSKQCVKVIPDGSPFTSVAQVLVSATKKRQLDLPQHPSALFQHFPDDSLKVPLPYTNQFSNQPLETVHRATDRRSEISCKNNADMGISRDLPHSNVTRTDLFSTASSSIRQTFRKLQFCGTGSVLYGSLTANNYYLDSHIQSYSDSFTPKSDRQRWYWNHKSQPFKEWVLE</sequence>
<dbReference type="AlphaFoldDB" id="A0ABD3A429"/>
<dbReference type="SUPFAM" id="SSF103473">
    <property type="entry name" value="MFS general substrate transporter"/>
    <property type="match status" value="1"/>
</dbReference>
<accession>A0ABD3A429</accession>
<protein>
    <submittedName>
        <fullName evidence="8">Uncharacterized protein</fullName>
    </submittedName>
</protein>
<keyword evidence="3 7" id="KW-0812">Transmembrane</keyword>
<dbReference type="PANTHER" id="PTHR11654">
    <property type="entry name" value="OLIGOPEPTIDE TRANSPORTER-RELATED"/>
    <property type="match status" value="1"/>
</dbReference>
<feature type="transmembrane region" description="Helical" evidence="7">
    <location>
        <begin position="146"/>
        <end position="165"/>
    </location>
</feature>
<evidence type="ECO:0000256" key="4">
    <source>
        <dbReference type="ARBA" id="ARBA00022989"/>
    </source>
</evidence>
<keyword evidence="5 7" id="KW-0472">Membrane</keyword>
<evidence type="ECO:0000256" key="5">
    <source>
        <dbReference type="ARBA" id="ARBA00023136"/>
    </source>
</evidence>
<dbReference type="GO" id="GO:0016020">
    <property type="term" value="C:membrane"/>
    <property type="evidence" value="ECO:0007669"/>
    <property type="project" value="UniProtKB-SubCell"/>
</dbReference>
<feature type="transmembrane region" description="Helical" evidence="7">
    <location>
        <begin position="43"/>
        <end position="66"/>
    </location>
</feature>
<evidence type="ECO:0000313" key="9">
    <source>
        <dbReference type="Proteomes" id="UP001630127"/>
    </source>
</evidence>
<comment type="similarity">
    <text evidence="2">Belongs to the major facilitator superfamily. Proton-dependent oligopeptide transporter (POT/PTR) (TC 2.A.17) family.</text>
</comment>
<reference evidence="8 9" key="1">
    <citation type="submission" date="2024-11" db="EMBL/GenBank/DDBJ databases">
        <title>A near-complete genome assembly of Cinchona calisaya.</title>
        <authorList>
            <person name="Lian D.C."/>
            <person name="Zhao X.W."/>
            <person name="Wei L."/>
        </authorList>
    </citation>
    <scope>NUCLEOTIDE SEQUENCE [LARGE SCALE GENOMIC DNA]</scope>
    <source>
        <tissue evidence="8">Nenye</tissue>
    </source>
</reference>
<keyword evidence="4 7" id="KW-1133">Transmembrane helix</keyword>
<feature type="transmembrane region" description="Helical" evidence="7">
    <location>
        <begin position="171"/>
        <end position="191"/>
    </location>
</feature>
<proteinExistence type="inferred from homology"/>
<dbReference type="InterPro" id="IPR000109">
    <property type="entry name" value="POT_fam"/>
</dbReference>
<dbReference type="Proteomes" id="UP001630127">
    <property type="component" value="Unassembled WGS sequence"/>
</dbReference>
<comment type="caution">
    <text evidence="8">The sequence shown here is derived from an EMBL/GenBank/DDBJ whole genome shotgun (WGS) entry which is preliminary data.</text>
</comment>
<feature type="transmembrane region" description="Helical" evidence="7">
    <location>
        <begin position="90"/>
        <end position="112"/>
    </location>
</feature>
<dbReference type="EMBL" id="JBJUIK010000005">
    <property type="protein sequence ID" value="KAL3526486.1"/>
    <property type="molecule type" value="Genomic_DNA"/>
</dbReference>
<evidence type="ECO:0000256" key="7">
    <source>
        <dbReference type="SAM" id="Phobius"/>
    </source>
</evidence>